<gene>
    <name evidence="5" type="ORF">SAMN06273572_101234</name>
</gene>
<evidence type="ECO:0000313" key="5">
    <source>
        <dbReference type="EMBL" id="SOH92389.1"/>
    </source>
</evidence>
<feature type="domain" description="Ketoreductase" evidence="4">
    <location>
        <begin position="5"/>
        <end position="189"/>
    </location>
</feature>
<evidence type="ECO:0000256" key="2">
    <source>
        <dbReference type="ARBA" id="ARBA00023002"/>
    </source>
</evidence>
<dbReference type="Pfam" id="PF00106">
    <property type="entry name" value="adh_short"/>
    <property type="match status" value="1"/>
</dbReference>
<dbReference type="InterPro" id="IPR057326">
    <property type="entry name" value="KR_dom"/>
</dbReference>
<sequence length="260" mass="27353">MPIADLALITGATSGIGEAFARLHANKGGDLIITARRAAELEAMKAELEATHGITVYAIPADLGTSEGIDALLDIVATIEIPDILINSAGFGGHGPHVLRDLATEQAMIDLNIKAVVTVTHRIGGAMARRGSGKILNVSSTAGFAPGPLQAVYFASKAFVTSYSQALDQELRPRGVTCTALAPGFVETNFAKRADIIGTAFTKAGGASADSVAQCGYKAMQQGKLVAVNDRLLGFVMQWMMPLMPRRFVLEAIQRSQSKD</sequence>
<dbReference type="PRINTS" id="PR00081">
    <property type="entry name" value="GDHRDH"/>
</dbReference>
<proteinExistence type="inferred from homology"/>
<comment type="similarity">
    <text evidence="1 3">Belongs to the short-chain dehydrogenases/reductases (SDR) family.</text>
</comment>
<dbReference type="RefSeq" id="WP_245851338.1">
    <property type="nucleotide sequence ID" value="NZ_OCTN01000001.1"/>
</dbReference>
<dbReference type="PRINTS" id="PR00080">
    <property type="entry name" value="SDRFAMILY"/>
</dbReference>
<dbReference type="PANTHER" id="PTHR43086">
    <property type="entry name" value="VERY-LONG-CHAIN 3-OXOOACYL-COA REDUCTASE"/>
    <property type="match status" value="1"/>
</dbReference>
<dbReference type="SMART" id="SM00822">
    <property type="entry name" value="PKS_KR"/>
    <property type="match status" value="1"/>
</dbReference>
<keyword evidence="6" id="KW-1185">Reference proteome</keyword>
<name>A0A2C9CPV5_9RHOB</name>
<keyword evidence="2" id="KW-0560">Oxidoreductase</keyword>
<evidence type="ECO:0000256" key="3">
    <source>
        <dbReference type="RuleBase" id="RU000363"/>
    </source>
</evidence>
<dbReference type="GO" id="GO:0016491">
    <property type="term" value="F:oxidoreductase activity"/>
    <property type="evidence" value="ECO:0007669"/>
    <property type="project" value="UniProtKB-KW"/>
</dbReference>
<accession>A0A2C9CPV5</accession>
<reference evidence="6" key="1">
    <citation type="submission" date="2017-09" db="EMBL/GenBank/DDBJ databases">
        <authorList>
            <person name="Varghese N."/>
            <person name="Submissions S."/>
        </authorList>
    </citation>
    <scope>NUCLEOTIDE SEQUENCE [LARGE SCALE GENOMIC DNA]</scope>
    <source>
        <strain evidence="6">C7</strain>
    </source>
</reference>
<dbReference type="AlphaFoldDB" id="A0A2C9CPV5"/>
<dbReference type="Gene3D" id="3.40.50.720">
    <property type="entry name" value="NAD(P)-binding Rossmann-like Domain"/>
    <property type="match status" value="1"/>
</dbReference>
<organism evidence="5 6">
    <name type="scientific">Pontivivens marinum</name>
    <dbReference type="NCBI Taxonomy" id="1690039"/>
    <lineage>
        <taxon>Bacteria</taxon>
        <taxon>Pseudomonadati</taxon>
        <taxon>Pseudomonadota</taxon>
        <taxon>Alphaproteobacteria</taxon>
        <taxon>Rhodobacterales</taxon>
        <taxon>Paracoccaceae</taxon>
        <taxon>Pontivivens</taxon>
    </lineage>
</organism>
<protein>
    <recommendedName>
        <fullName evidence="4">Ketoreductase domain-containing protein</fullName>
    </recommendedName>
</protein>
<dbReference type="Proteomes" id="UP000220034">
    <property type="component" value="Unassembled WGS sequence"/>
</dbReference>
<dbReference type="PANTHER" id="PTHR43086:SF3">
    <property type="entry name" value="NADP-DEPENDENT 3-HYDROXY ACID DEHYDROGENASE YDFG"/>
    <property type="match status" value="1"/>
</dbReference>
<evidence type="ECO:0000256" key="1">
    <source>
        <dbReference type="ARBA" id="ARBA00006484"/>
    </source>
</evidence>
<dbReference type="SUPFAM" id="SSF51735">
    <property type="entry name" value="NAD(P)-binding Rossmann-fold domains"/>
    <property type="match status" value="1"/>
</dbReference>
<dbReference type="PIRSF" id="PIRSF000126">
    <property type="entry name" value="11-beta-HSD1"/>
    <property type="match status" value="1"/>
</dbReference>
<evidence type="ECO:0000259" key="4">
    <source>
        <dbReference type="SMART" id="SM00822"/>
    </source>
</evidence>
<evidence type="ECO:0000313" key="6">
    <source>
        <dbReference type="Proteomes" id="UP000220034"/>
    </source>
</evidence>
<dbReference type="InterPro" id="IPR002347">
    <property type="entry name" value="SDR_fam"/>
</dbReference>
<dbReference type="EMBL" id="OCTN01000001">
    <property type="protein sequence ID" value="SOH92389.1"/>
    <property type="molecule type" value="Genomic_DNA"/>
</dbReference>
<dbReference type="InterPro" id="IPR036291">
    <property type="entry name" value="NAD(P)-bd_dom_sf"/>
</dbReference>